<dbReference type="Proteomes" id="UP000198510">
    <property type="component" value="Unassembled WGS sequence"/>
</dbReference>
<name>A0A1G8XQZ5_9BACT</name>
<sequence>MARRMGWKFPPLPKADLSDASLKNRSPFHHPQGSKALLQHTLADLIHFIGALNYEKLISLPHPASRYEVERVIVGITYERTGVDIEEIKPSSRFTYDLGID</sequence>
<evidence type="ECO:0000313" key="2">
    <source>
        <dbReference type="Proteomes" id="UP000198510"/>
    </source>
</evidence>
<organism evidence="1 2">
    <name type="scientific">Catalinimonas alkaloidigena</name>
    <dbReference type="NCBI Taxonomy" id="1075417"/>
    <lineage>
        <taxon>Bacteria</taxon>
        <taxon>Pseudomonadati</taxon>
        <taxon>Bacteroidota</taxon>
        <taxon>Cytophagia</taxon>
        <taxon>Cytophagales</taxon>
        <taxon>Catalimonadaceae</taxon>
        <taxon>Catalinimonas</taxon>
    </lineage>
</organism>
<proteinExistence type="predicted"/>
<protein>
    <submittedName>
        <fullName evidence="1">Uncharacterized protein</fullName>
    </submittedName>
</protein>
<accession>A0A1G8XQZ5</accession>
<reference evidence="1 2" key="1">
    <citation type="submission" date="2016-10" db="EMBL/GenBank/DDBJ databases">
        <authorList>
            <person name="de Groot N.N."/>
        </authorList>
    </citation>
    <scope>NUCLEOTIDE SEQUENCE [LARGE SCALE GENOMIC DNA]</scope>
    <source>
        <strain evidence="1 2">DSM 25186</strain>
    </source>
</reference>
<keyword evidence="2" id="KW-1185">Reference proteome</keyword>
<dbReference type="EMBL" id="FNFO01000001">
    <property type="protein sequence ID" value="SDJ92190.1"/>
    <property type="molecule type" value="Genomic_DNA"/>
</dbReference>
<evidence type="ECO:0000313" key="1">
    <source>
        <dbReference type="EMBL" id="SDJ92190.1"/>
    </source>
</evidence>
<dbReference type="AlphaFoldDB" id="A0A1G8XQZ5"/>
<dbReference type="STRING" id="1075417.SAMN05421823_101428"/>
<gene>
    <name evidence="1" type="ORF">SAMN05421823_101428</name>
</gene>